<evidence type="ECO:0000256" key="3">
    <source>
        <dbReference type="ARBA" id="ARBA00023274"/>
    </source>
</evidence>
<dbReference type="Proteomes" id="UP000321570">
    <property type="component" value="Unassembled WGS sequence"/>
</dbReference>
<evidence type="ECO:0000313" key="6">
    <source>
        <dbReference type="Proteomes" id="UP000321570"/>
    </source>
</evidence>
<dbReference type="AlphaFoldDB" id="A0A564Y1W6"/>
<feature type="region of interest" description="Disordered" evidence="4">
    <location>
        <begin position="369"/>
        <end position="390"/>
    </location>
</feature>
<evidence type="ECO:0000256" key="1">
    <source>
        <dbReference type="ARBA" id="ARBA00005251"/>
    </source>
</evidence>
<name>A0A564Y1W6_HYMDI</name>
<keyword evidence="2" id="KW-0689">Ribosomal protein</keyword>
<dbReference type="GO" id="GO:0003735">
    <property type="term" value="F:structural constituent of ribosome"/>
    <property type="evidence" value="ECO:0007669"/>
    <property type="project" value="InterPro"/>
</dbReference>
<dbReference type="PANTHER" id="PTHR21569">
    <property type="entry name" value="RIBOSOMAL PROTEIN S9"/>
    <property type="match status" value="1"/>
</dbReference>
<evidence type="ECO:0008006" key="7">
    <source>
        <dbReference type="Google" id="ProtNLM"/>
    </source>
</evidence>
<comment type="similarity">
    <text evidence="1">Belongs to the universal ribosomal protein uS9 family.</text>
</comment>
<dbReference type="Gene3D" id="3.30.230.10">
    <property type="match status" value="1"/>
</dbReference>
<dbReference type="GO" id="GO:0003723">
    <property type="term" value="F:RNA binding"/>
    <property type="evidence" value="ECO:0007669"/>
    <property type="project" value="TreeGrafter"/>
</dbReference>
<feature type="compositionally biased region" description="Basic residues" evidence="4">
    <location>
        <begin position="376"/>
        <end position="390"/>
    </location>
</feature>
<keyword evidence="3" id="KW-0687">Ribonucleoprotein</keyword>
<proteinExistence type="inferred from homology"/>
<evidence type="ECO:0000313" key="5">
    <source>
        <dbReference type="EMBL" id="VUZ41305.1"/>
    </source>
</evidence>
<dbReference type="InterPro" id="IPR020568">
    <property type="entry name" value="Ribosomal_Su5_D2-typ_SF"/>
</dbReference>
<dbReference type="SUPFAM" id="SSF54211">
    <property type="entry name" value="Ribosomal protein S5 domain 2-like"/>
    <property type="match status" value="1"/>
</dbReference>
<sequence length="390" mass="44913">MLRIISRCGFSNCRYLLNPNVGKHLSSLPNSPLMSGESKSAAITASIEFCLQNYQSYENMLEEERAKYENGRKFLARLMGHDPATFNQEQVDEAIRYLFPSGLQSKNAHPKLKPPEEVYPEKKKLQFDRTGRPFHDLHYTGKPAYFEVMHKVSALFEELNHLFDRGYIDRDFTAFKNPRSIVVASSEWLTKEQLSRKLLEPVSDAMYENWLRVMNTLLNHPLAWHAENFINSYRVSVQETLSNEIYPEPQVDPETNYRFIDTFGQKKHAFAELRMTQPGTGKFIVNDKRLLEFFPHLGDREQIMFPLQYAGMLGMVDVVAKISSDTETGHSSKANALRLAIARALACFLPGDQGFNRLRAAGLLTQDDRFSERKKPGQKKARKKPIWKAR</sequence>
<dbReference type="PANTHER" id="PTHR21569:SF1">
    <property type="entry name" value="SMALL RIBOSOMAL SUBUNIT PROTEIN US9M"/>
    <property type="match status" value="1"/>
</dbReference>
<dbReference type="GO" id="GO:0006412">
    <property type="term" value="P:translation"/>
    <property type="evidence" value="ECO:0007669"/>
    <property type="project" value="InterPro"/>
</dbReference>
<accession>A0A564Y1W6</accession>
<protein>
    <recommendedName>
        <fullName evidence="7">28S ribosomal protein S9, mitochondrial</fullName>
    </recommendedName>
</protein>
<dbReference type="GO" id="GO:0005763">
    <property type="term" value="C:mitochondrial small ribosomal subunit"/>
    <property type="evidence" value="ECO:0007669"/>
    <property type="project" value="TreeGrafter"/>
</dbReference>
<dbReference type="InterPro" id="IPR000754">
    <property type="entry name" value="Ribosomal_uS9"/>
</dbReference>
<dbReference type="EMBL" id="CABIJS010000055">
    <property type="protein sequence ID" value="VUZ41305.1"/>
    <property type="molecule type" value="Genomic_DNA"/>
</dbReference>
<keyword evidence="6" id="KW-1185">Reference proteome</keyword>
<evidence type="ECO:0000256" key="2">
    <source>
        <dbReference type="ARBA" id="ARBA00022980"/>
    </source>
</evidence>
<organism evidence="5 6">
    <name type="scientific">Hymenolepis diminuta</name>
    <name type="common">Rat tapeworm</name>
    <dbReference type="NCBI Taxonomy" id="6216"/>
    <lineage>
        <taxon>Eukaryota</taxon>
        <taxon>Metazoa</taxon>
        <taxon>Spiralia</taxon>
        <taxon>Lophotrochozoa</taxon>
        <taxon>Platyhelminthes</taxon>
        <taxon>Cestoda</taxon>
        <taxon>Eucestoda</taxon>
        <taxon>Cyclophyllidea</taxon>
        <taxon>Hymenolepididae</taxon>
        <taxon>Hymenolepis</taxon>
    </lineage>
</organism>
<evidence type="ECO:0000256" key="4">
    <source>
        <dbReference type="SAM" id="MobiDB-lite"/>
    </source>
</evidence>
<reference evidence="5 6" key="1">
    <citation type="submission" date="2019-07" db="EMBL/GenBank/DDBJ databases">
        <authorList>
            <person name="Jastrzebski P J."/>
            <person name="Paukszto L."/>
            <person name="Jastrzebski P J."/>
        </authorList>
    </citation>
    <scope>NUCLEOTIDE SEQUENCE [LARGE SCALE GENOMIC DNA]</scope>
    <source>
        <strain evidence="5 6">WMS-il1</strain>
    </source>
</reference>
<dbReference type="InterPro" id="IPR014721">
    <property type="entry name" value="Ribsml_uS5_D2-typ_fold_subgr"/>
</dbReference>
<dbReference type="Pfam" id="PF00380">
    <property type="entry name" value="Ribosomal_S9"/>
    <property type="match status" value="1"/>
</dbReference>
<gene>
    <name evidence="5" type="ORF">WMSIL1_LOCUS2229</name>
</gene>